<dbReference type="Proteomes" id="UP001279660">
    <property type="component" value="Unassembled WGS sequence"/>
</dbReference>
<sequence>MSVFVRLAAALSVAASASVAAAAPQQPVVPQVAAQAPRWSPSDLAALVQEIGRSAQEGLTPERYGAAALQRAIDQRAPDLEAQASRAALLLAHDYAEGAASADARTGWEIARDPIDLDLWLREALARHDVAGALQALLPRSSGYAALRAALPTCDTPAHCTTLKINLERWRWLPRALGAHYLWVNPAAYRLDLIEGDHILQSHRIIVGKPTTPTPVFAALVTGVTANPWWTVPSSIVSESVGAMVRNRPAQAARLGYVATRAAGGRLQVRQRPGPLNALGQVKIEMPNAYSIFLHDTPSRGLFEQERRAFSHGCVRTEHPDVLARTLLAPASARSFDQYLAQRTNHTFALDRPVPVYIVYFTAVADPTAVGGVAYLDDVYGRDAAISKAF</sequence>
<comment type="caution">
    <text evidence="10">The sequence shown here is derived from an EMBL/GenBank/DDBJ whole genome shotgun (WGS) entry which is preliminary data.</text>
</comment>
<evidence type="ECO:0000313" key="11">
    <source>
        <dbReference type="Proteomes" id="UP001279660"/>
    </source>
</evidence>
<dbReference type="SUPFAM" id="SSF141523">
    <property type="entry name" value="L,D-transpeptidase catalytic domain-like"/>
    <property type="match status" value="1"/>
</dbReference>
<keyword evidence="5 7" id="KW-0573">Peptidoglycan synthesis</keyword>
<dbReference type="EMBL" id="JAWXXV010000001">
    <property type="protein sequence ID" value="MDX5983808.1"/>
    <property type="molecule type" value="Genomic_DNA"/>
</dbReference>
<dbReference type="InterPro" id="IPR005490">
    <property type="entry name" value="LD_TPept_cat_dom"/>
</dbReference>
<protein>
    <submittedName>
        <fullName evidence="10">L,D-transpeptidase family protein</fullName>
    </submittedName>
</protein>
<evidence type="ECO:0000256" key="1">
    <source>
        <dbReference type="ARBA" id="ARBA00004752"/>
    </source>
</evidence>
<evidence type="ECO:0000259" key="9">
    <source>
        <dbReference type="PROSITE" id="PS52029"/>
    </source>
</evidence>
<name>A0ABU4PHY3_9SPHN</name>
<gene>
    <name evidence="10" type="ORF">SIL82_06005</name>
</gene>
<evidence type="ECO:0000256" key="6">
    <source>
        <dbReference type="ARBA" id="ARBA00023316"/>
    </source>
</evidence>
<dbReference type="RefSeq" id="WP_010404407.1">
    <property type="nucleotide sequence ID" value="NZ_JAWXXV010000001.1"/>
</dbReference>
<comment type="pathway">
    <text evidence="1 7">Cell wall biogenesis; peptidoglycan biosynthesis.</text>
</comment>
<dbReference type="PROSITE" id="PS52029">
    <property type="entry name" value="LD_TPASE"/>
    <property type="match status" value="1"/>
</dbReference>
<evidence type="ECO:0000256" key="8">
    <source>
        <dbReference type="SAM" id="SignalP"/>
    </source>
</evidence>
<evidence type="ECO:0000256" key="2">
    <source>
        <dbReference type="ARBA" id="ARBA00005992"/>
    </source>
</evidence>
<dbReference type="Pfam" id="PF20142">
    <property type="entry name" value="Scaffold"/>
    <property type="match status" value="1"/>
</dbReference>
<evidence type="ECO:0000256" key="5">
    <source>
        <dbReference type="ARBA" id="ARBA00022984"/>
    </source>
</evidence>
<reference evidence="10 11" key="1">
    <citation type="submission" date="2023-11" db="EMBL/GenBank/DDBJ databases">
        <title>MicrobeMod: A computational toolkit for identifying prokaryotic methylation and restriction-modification with nanopore sequencing.</title>
        <authorList>
            <person name="Crits-Christoph A."/>
            <person name="Kang S.C."/>
            <person name="Lee H."/>
            <person name="Ostrov N."/>
        </authorList>
    </citation>
    <scope>NUCLEOTIDE SEQUENCE [LARGE SCALE GENOMIC DNA]</scope>
    <source>
        <strain evidence="10 11">ATCC 14820</strain>
    </source>
</reference>
<dbReference type="PANTHER" id="PTHR41533:SF2">
    <property type="entry name" value="BLR7131 PROTEIN"/>
    <property type="match status" value="1"/>
</dbReference>
<organism evidence="10 11">
    <name type="scientific">Sphingomonas echinoides</name>
    <dbReference type="NCBI Taxonomy" id="59803"/>
    <lineage>
        <taxon>Bacteria</taxon>
        <taxon>Pseudomonadati</taxon>
        <taxon>Pseudomonadota</taxon>
        <taxon>Alphaproteobacteria</taxon>
        <taxon>Sphingomonadales</taxon>
        <taxon>Sphingomonadaceae</taxon>
        <taxon>Sphingomonas</taxon>
    </lineage>
</organism>
<proteinExistence type="inferred from homology"/>
<comment type="similarity">
    <text evidence="2">Belongs to the YkuD family.</text>
</comment>
<evidence type="ECO:0000313" key="10">
    <source>
        <dbReference type="EMBL" id="MDX5983808.1"/>
    </source>
</evidence>
<keyword evidence="3" id="KW-0808">Transferase</keyword>
<dbReference type="InterPro" id="IPR038063">
    <property type="entry name" value="Transpep_catalytic_dom"/>
</dbReference>
<accession>A0ABU4PHY3</accession>
<dbReference type="InterPro" id="IPR045380">
    <property type="entry name" value="LD_TPept_scaffold_dom"/>
</dbReference>
<dbReference type="CDD" id="cd16913">
    <property type="entry name" value="YkuD_like"/>
    <property type="match status" value="1"/>
</dbReference>
<dbReference type="Pfam" id="PF03734">
    <property type="entry name" value="YkuD"/>
    <property type="match status" value="1"/>
</dbReference>
<feature type="active site" description="Proton donor/acceptor" evidence="7">
    <location>
        <position position="295"/>
    </location>
</feature>
<keyword evidence="8" id="KW-0732">Signal</keyword>
<keyword evidence="4 7" id="KW-0133">Cell shape</keyword>
<feature type="domain" description="L,D-TPase catalytic" evidence="9">
    <location>
        <begin position="180"/>
        <end position="339"/>
    </location>
</feature>
<keyword evidence="6 7" id="KW-0961">Cell wall biogenesis/degradation</keyword>
<feature type="chain" id="PRO_5047455433" evidence="8">
    <location>
        <begin position="23"/>
        <end position="390"/>
    </location>
</feature>
<feature type="active site" description="Nucleophile" evidence="7">
    <location>
        <position position="314"/>
    </location>
</feature>
<feature type="signal peptide" evidence="8">
    <location>
        <begin position="1"/>
        <end position="22"/>
    </location>
</feature>
<dbReference type="Gene3D" id="2.40.440.10">
    <property type="entry name" value="L,D-transpeptidase catalytic domain-like"/>
    <property type="match status" value="1"/>
</dbReference>
<evidence type="ECO:0000256" key="4">
    <source>
        <dbReference type="ARBA" id="ARBA00022960"/>
    </source>
</evidence>
<evidence type="ECO:0000256" key="7">
    <source>
        <dbReference type="PROSITE-ProRule" id="PRU01373"/>
    </source>
</evidence>
<dbReference type="PANTHER" id="PTHR41533">
    <property type="entry name" value="L,D-TRANSPEPTIDASE HI_1667-RELATED"/>
    <property type="match status" value="1"/>
</dbReference>
<evidence type="ECO:0000256" key="3">
    <source>
        <dbReference type="ARBA" id="ARBA00022679"/>
    </source>
</evidence>
<keyword evidence="11" id="KW-1185">Reference proteome</keyword>
<dbReference type="InterPro" id="IPR052905">
    <property type="entry name" value="LD-transpeptidase_YkuD-like"/>
</dbReference>